<dbReference type="GeneID" id="85227383"/>
<dbReference type="Pfam" id="PF03179">
    <property type="entry name" value="V-ATPase_G"/>
    <property type="match status" value="1"/>
</dbReference>
<comment type="subunit">
    <text evidence="5">V-ATPase is a heteromultimeric enzyme made up of two complexes: the ATP-hydrolytic V1 complex and the proton translocation V0 complex.</text>
</comment>
<name>A0AAF0F0X7_9BASI</name>
<keyword evidence="2 5" id="KW-0813">Transport</keyword>
<keyword evidence="7" id="KW-0378">Hydrolase</keyword>
<feature type="coiled-coil region" evidence="6">
    <location>
        <begin position="12"/>
        <end position="54"/>
    </location>
</feature>
<dbReference type="GO" id="GO:0046961">
    <property type="term" value="F:proton-transporting ATPase activity, rotational mechanism"/>
    <property type="evidence" value="ECO:0007669"/>
    <property type="project" value="InterPro"/>
</dbReference>
<evidence type="ECO:0000256" key="2">
    <source>
        <dbReference type="ARBA" id="ARBA00022448"/>
    </source>
</evidence>
<evidence type="ECO:0000256" key="4">
    <source>
        <dbReference type="ARBA" id="ARBA00023065"/>
    </source>
</evidence>
<reference evidence="7" key="1">
    <citation type="submission" date="2023-03" db="EMBL/GenBank/DDBJ databases">
        <title>Mating type loci evolution in Malassezia.</title>
        <authorList>
            <person name="Coelho M.A."/>
        </authorList>
    </citation>
    <scope>NUCLEOTIDE SEQUENCE</scope>
    <source>
        <strain evidence="7">CBS 9431</strain>
    </source>
</reference>
<evidence type="ECO:0000256" key="1">
    <source>
        <dbReference type="ARBA" id="ARBA00010066"/>
    </source>
</evidence>
<proteinExistence type="inferred from homology"/>
<evidence type="ECO:0000256" key="6">
    <source>
        <dbReference type="SAM" id="Coils"/>
    </source>
</evidence>
<keyword evidence="8" id="KW-1185">Reference proteome</keyword>
<gene>
    <name evidence="7" type="ORF">MJAP1_003732</name>
</gene>
<dbReference type="Proteomes" id="UP001217754">
    <property type="component" value="Chromosome 7"/>
</dbReference>
<evidence type="ECO:0000256" key="3">
    <source>
        <dbReference type="ARBA" id="ARBA00022781"/>
    </source>
</evidence>
<dbReference type="FunFam" id="1.20.5.2950:FF:000001">
    <property type="entry name" value="V-type proton ATPase subunit G"/>
    <property type="match status" value="1"/>
</dbReference>
<keyword evidence="4 5" id="KW-0406">Ion transport</keyword>
<keyword evidence="6" id="KW-0175">Coiled coil</keyword>
<sequence length="120" mass="13561">MVAQKSQGIQTLLEAEKEASKIVEKARAYRTQKLKDAQSEAEKDIAALKKEKEEGIASFQKQFEGSQSQEQGVLDQDKKQKLAEIKEAFSSKNDELIQKLLDRVASVEPKPHRNLHKIEA</sequence>
<evidence type="ECO:0000313" key="7">
    <source>
        <dbReference type="EMBL" id="WFD40743.1"/>
    </source>
</evidence>
<dbReference type="PANTHER" id="PTHR12713:SF11">
    <property type="entry name" value="V-TYPE PROTON ATPASE SUBUNIT G"/>
    <property type="match status" value="1"/>
</dbReference>
<dbReference type="PANTHER" id="PTHR12713">
    <property type="entry name" value="VACUOLAR ATP SYNTHASE SUBUNIT G"/>
    <property type="match status" value="1"/>
</dbReference>
<accession>A0AAF0F0X7</accession>
<organism evidence="7 8">
    <name type="scientific">Malassezia japonica</name>
    <dbReference type="NCBI Taxonomy" id="223818"/>
    <lineage>
        <taxon>Eukaryota</taxon>
        <taxon>Fungi</taxon>
        <taxon>Dikarya</taxon>
        <taxon>Basidiomycota</taxon>
        <taxon>Ustilaginomycotina</taxon>
        <taxon>Malasseziomycetes</taxon>
        <taxon>Malasseziales</taxon>
        <taxon>Malasseziaceae</taxon>
        <taxon>Malassezia</taxon>
    </lineage>
</organism>
<dbReference type="AlphaFoldDB" id="A0AAF0F0X7"/>
<evidence type="ECO:0000313" key="8">
    <source>
        <dbReference type="Proteomes" id="UP001217754"/>
    </source>
</evidence>
<dbReference type="GO" id="GO:0000221">
    <property type="term" value="C:vacuolar proton-transporting V-type ATPase, V1 domain"/>
    <property type="evidence" value="ECO:0007669"/>
    <property type="project" value="TreeGrafter"/>
</dbReference>
<protein>
    <recommendedName>
        <fullName evidence="5">V-type proton ATPase subunit G</fullName>
    </recommendedName>
</protein>
<dbReference type="Gene3D" id="1.20.5.2950">
    <property type="match status" value="1"/>
</dbReference>
<comment type="function">
    <text evidence="5">Subunit of the V1 complex of vacuolar(H+)-ATPase (V-ATPase), a multisubunit enzyme composed of a peripheral complex (V1) that hydrolyzes ATP and a membrane integral complex (V0) that translocates protons. V-ATPase is responsible for acidifying and maintaining the pH of intracellular compartments and in some cell types, is targeted to the plasma membrane, where it is responsible for acidifying the extracellular environment.</text>
</comment>
<keyword evidence="3 5" id="KW-0375">Hydrogen ion transport</keyword>
<evidence type="ECO:0000256" key="5">
    <source>
        <dbReference type="RuleBase" id="RU364019"/>
    </source>
</evidence>
<dbReference type="NCBIfam" id="TIGR01147">
    <property type="entry name" value="V_ATP_synt_G"/>
    <property type="match status" value="1"/>
</dbReference>
<dbReference type="RefSeq" id="XP_060123640.1">
    <property type="nucleotide sequence ID" value="XM_060267657.1"/>
</dbReference>
<dbReference type="EMBL" id="CP119964">
    <property type="protein sequence ID" value="WFD40743.1"/>
    <property type="molecule type" value="Genomic_DNA"/>
</dbReference>
<dbReference type="InterPro" id="IPR005124">
    <property type="entry name" value="V-ATPase_G"/>
</dbReference>
<comment type="similarity">
    <text evidence="1 5">Belongs to the V-ATPase G subunit family.</text>
</comment>
<dbReference type="GO" id="GO:0016887">
    <property type="term" value="F:ATP hydrolysis activity"/>
    <property type="evidence" value="ECO:0007669"/>
    <property type="project" value="TreeGrafter"/>
</dbReference>